<dbReference type="PANTHER" id="PTHR30146">
    <property type="entry name" value="LACI-RELATED TRANSCRIPTIONAL REPRESSOR"/>
    <property type="match status" value="1"/>
</dbReference>
<evidence type="ECO:0000256" key="1">
    <source>
        <dbReference type="ARBA" id="ARBA00023015"/>
    </source>
</evidence>
<dbReference type="OrthoDB" id="9775106at2"/>
<dbReference type="CDD" id="cd06267">
    <property type="entry name" value="PBP1_LacI_sugar_binding-like"/>
    <property type="match status" value="1"/>
</dbReference>
<dbReference type="RefSeq" id="WP_116188177.1">
    <property type="nucleotide sequence ID" value="NZ_QTTN01000005.1"/>
</dbReference>
<dbReference type="Pfam" id="PF13377">
    <property type="entry name" value="Peripla_BP_3"/>
    <property type="match status" value="1"/>
</dbReference>
<dbReference type="Proteomes" id="UP000256304">
    <property type="component" value="Unassembled WGS sequence"/>
</dbReference>
<feature type="domain" description="HTH lacI-type" evidence="4">
    <location>
        <begin position="2"/>
        <end position="56"/>
    </location>
</feature>
<keyword evidence="3" id="KW-0804">Transcription</keyword>
<dbReference type="AlphaFoldDB" id="A0A3D9SLF4"/>
<dbReference type="PROSITE" id="PS50932">
    <property type="entry name" value="HTH_LACI_2"/>
    <property type="match status" value="1"/>
</dbReference>
<reference evidence="5 6" key="1">
    <citation type="submission" date="2018-08" db="EMBL/GenBank/DDBJ databases">
        <title>Genomic Encyclopedia of Type Strains, Phase III (KMG-III): the genomes of soil and plant-associated and newly described type strains.</title>
        <authorList>
            <person name="Whitman W."/>
        </authorList>
    </citation>
    <scope>NUCLEOTIDE SEQUENCE [LARGE SCALE GENOMIC DNA]</scope>
    <source>
        <strain evidence="5 6">CGMCC 1.10966</strain>
    </source>
</reference>
<keyword evidence="2" id="KW-0238">DNA-binding</keyword>
<dbReference type="EMBL" id="QTTN01000005">
    <property type="protein sequence ID" value="REE91429.1"/>
    <property type="molecule type" value="Genomic_DNA"/>
</dbReference>
<evidence type="ECO:0000313" key="6">
    <source>
        <dbReference type="Proteomes" id="UP000256304"/>
    </source>
</evidence>
<proteinExistence type="predicted"/>
<evidence type="ECO:0000259" key="4">
    <source>
        <dbReference type="PROSITE" id="PS50932"/>
    </source>
</evidence>
<dbReference type="SUPFAM" id="SSF53822">
    <property type="entry name" value="Periplasmic binding protein-like I"/>
    <property type="match status" value="1"/>
</dbReference>
<dbReference type="SUPFAM" id="SSF47413">
    <property type="entry name" value="lambda repressor-like DNA-binding domains"/>
    <property type="match status" value="1"/>
</dbReference>
<evidence type="ECO:0000313" key="5">
    <source>
        <dbReference type="EMBL" id="REE91429.1"/>
    </source>
</evidence>
<dbReference type="SMART" id="SM00354">
    <property type="entry name" value="HTH_LACI"/>
    <property type="match status" value="1"/>
</dbReference>
<name>A0A3D9SLF4_9BACL</name>
<protein>
    <submittedName>
        <fullName evidence="5">LacI family transcriptional regulator</fullName>
    </submittedName>
</protein>
<dbReference type="Pfam" id="PF00356">
    <property type="entry name" value="LacI"/>
    <property type="match status" value="1"/>
</dbReference>
<accession>A0A3D9SLF4</accession>
<dbReference type="Gene3D" id="3.40.50.2300">
    <property type="match status" value="2"/>
</dbReference>
<keyword evidence="1" id="KW-0805">Transcription regulation</keyword>
<keyword evidence="6" id="KW-1185">Reference proteome</keyword>
<dbReference type="Gene3D" id="1.10.260.40">
    <property type="entry name" value="lambda repressor-like DNA-binding domains"/>
    <property type="match status" value="1"/>
</dbReference>
<dbReference type="InterPro" id="IPR046335">
    <property type="entry name" value="LacI/GalR-like_sensor"/>
</dbReference>
<dbReference type="GO" id="GO:0000976">
    <property type="term" value="F:transcription cis-regulatory region binding"/>
    <property type="evidence" value="ECO:0007669"/>
    <property type="project" value="TreeGrafter"/>
</dbReference>
<dbReference type="GO" id="GO:0003700">
    <property type="term" value="F:DNA-binding transcription factor activity"/>
    <property type="evidence" value="ECO:0007669"/>
    <property type="project" value="TreeGrafter"/>
</dbReference>
<dbReference type="PANTHER" id="PTHR30146:SF109">
    <property type="entry name" value="HTH-TYPE TRANSCRIPTIONAL REGULATOR GALS"/>
    <property type="match status" value="1"/>
</dbReference>
<organism evidence="5 6">
    <name type="scientific">Paenibacillus taihuensis</name>
    <dbReference type="NCBI Taxonomy" id="1156355"/>
    <lineage>
        <taxon>Bacteria</taxon>
        <taxon>Bacillati</taxon>
        <taxon>Bacillota</taxon>
        <taxon>Bacilli</taxon>
        <taxon>Bacillales</taxon>
        <taxon>Paenibacillaceae</taxon>
        <taxon>Paenibacillus</taxon>
    </lineage>
</organism>
<dbReference type="InterPro" id="IPR028082">
    <property type="entry name" value="Peripla_BP_I"/>
</dbReference>
<dbReference type="InterPro" id="IPR010982">
    <property type="entry name" value="Lambda_DNA-bd_dom_sf"/>
</dbReference>
<gene>
    <name evidence="5" type="ORF">A8990_105135</name>
</gene>
<comment type="caution">
    <text evidence="5">The sequence shown here is derived from an EMBL/GenBank/DDBJ whole genome shotgun (WGS) entry which is preliminary data.</text>
</comment>
<dbReference type="InterPro" id="IPR000843">
    <property type="entry name" value="HTH_LacI"/>
</dbReference>
<evidence type="ECO:0000256" key="2">
    <source>
        <dbReference type="ARBA" id="ARBA00023125"/>
    </source>
</evidence>
<sequence length="341" mass="37896">MTTLKMVARLAGVSVTTASRALNGYSDVNEETRTKIKRVAQELNYRPNVLARSLVTKRSRAIGVILSEMNRSGAKDALMYEILCGINDRASELDYDIMLFSTTPKKQLSKSYSDLCKEWNVSGAIIAGLRVNDPYLEEVASDTNFPCVLIDIPVEGSNVGHVTADDILGARVAVRHLIQLGHRNIAMINGHNEAVVSYERLKGYQLELEQNGLTFKPELVYDGRFTEEGGFAAMEQILREHPDVTAVFSASDLMVLGAYRAAEQYGRKVPESISIVGYDDIAIASYCTPRITTIKRDKYEMGYQSAQLLLDMLTKQNAAARKIVLYNELIVRESTARPAMK</sequence>
<dbReference type="CDD" id="cd01392">
    <property type="entry name" value="HTH_LacI"/>
    <property type="match status" value="1"/>
</dbReference>
<evidence type="ECO:0000256" key="3">
    <source>
        <dbReference type="ARBA" id="ARBA00023163"/>
    </source>
</evidence>